<keyword evidence="2" id="KW-1185">Reference proteome</keyword>
<dbReference type="Proteomes" id="UP001214301">
    <property type="component" value="Chromosome"/>
</dbReference>
<reference evidence="1 2" key="1">
    <citation type="journal article" date="2020" name="Front. Microbiol.">
        <title>Toward Biorecycling: Isolation of a Soil Bacterium That Grows on a Polyurethane Oligomer and Monomer.</title>
        <authorList>
            <person name="Espinosa M.J.C."/>
            <person name="Blanco A.C."/>
            <person name="Schmidgall T."/>
            <person name="Atanasoff-Kardjalieff A.K."/>
            <person name="Kappelmeyer U."/>
            <person name="Tischler D."/>
            <person name="Pieper D.H."/>
            <person name="Heipieper H.J."/>
            <person name="Eberlein C."/>
        </authorList>
    </citation>
    <scope>NUCLEOTIDE SEQUENCE [LARGE SCALE GENOMIC DNA]</scope>
    <source>
        <strain evidence="1 2">TDA1</strain>
    </source>
</reference>
<evidence type="ECO:0000313" key="2">
    <source>
        <dbReference type="Proteomes" id="UP001214301"/>
    </source>
</evidence>
<dbReference type="RefSeq" id="WP_047583018.1">
    <property type="nucleotide sequence ID" value="NZ_CP116669.1"/>
</dbReference>
<accession>A0ABY7R317</accession>
<protein>
    <submittedName>
        <fullName evidence="1">Uncharacterized protein</fullName>
    </submittedName>
</protein>
<proteinExistence type="predicted"/>
<organism evidence="1 2">
    <name type="scientific">Pseudomonas capeferrum</name>
    <dbReference type="NCBI Taxonomy" id="1495066"/>
    <lineage>
        <taxon>Bacteria</taxon>
        <taxon>Pseudomonadati</taxon>
        <taxon>Pseudomonadota</taxon>
        <taxon>Gammaproteobacteria</taxon>
        <taxon>Pseudomonadales</taxon>
        <taxon>Pseudomonadaceae</taxon>
        <taxon>Pseudomonas</taxon>
    </lineage>
</organism>
<sequence length="227" mass="25201">MSNHYVSDAFSLLSELGVYRTFRGTWAFTDMETASSCYIHHSSTPVAMTAYAAIDPHFAAGRIPNYALVDLVDNTPCMDGVESTALAMVCGAEPPIYPSTALRGEVFGKTAWKIVDDYQLESCFIQVKPYGSQGRHFTMRPQGYDYQQSEAIPALLKAMRKSYRSMEAVQQIMVLTLMHLYHSGPDKCFLTGGCPTKIPAAKALQILRRDGQALTTWAHLLSHYAGW</sequence>
<name>A0ABY7R317_9PSED</name>
<dbReference type="EMBL" id="CP116669">
    <property type="protein sequence ID" value="WCH97961.1"/>
    <property type="molecule type" value="Genomic_DNA"/>
</dbReference>
<evidence type="ECO:0000313" key="1">
    <source>
        <dbReference type="EMBL" id="WCH97961.1"/>
    </source>
</evidence>
<gene>
    <name evidence="1" type="ORF">PMC74_14305</name>
</gene>